<proteinExistence type="predicted"/>
<dbReference type="NCBIfam" id="NF003818">
    <property type="entry name" value="PRK05409.1"/>
    <property type="match status" value="1"/>
</dbReference>
<organism evidence="1 2">
    <name type="scientific">Sorangium cellulosum</name>
    <name type="common">Polyangium cellulosum</name>
    <dbReference type="NCBI Taxonomy" id="56"/>
    <lineage>
        <taxon>Bacteria</taxon>
        <taxon>Pseudomonadati</taxon>
        <taxon>Myxococcota</taxon>
        <taxon>Polyangia</taxon>
        <taxon>Polyangiales</taxon>
        <taxon>Polyangiaceae</taxon>
        <taxon>Sorangium</taxon>
    </lineage>
</organism>
<name>A0A150QU76_SORCE</name>
<evidence type="ECO:0000313" key="1">
    <source>
        <dbReference type="EMBL" id="KYF71186.1"/>
    </source>
</evidence>
<dbReference type="InterPro" id="IPR007801">
    <property type="entry name" value="MbnB/TglH/ChrH"/>
</dbReference>
<dbReference type="EMBL" id="JEMB01003541">
    <property type="protein sequence ID" value="KYF71186.1"/>
    <property type="molecule type" value="Genomic_DNA"/>
</dbReference>
<gene>
    <name evidence="1" type="ORF">BE17_22915</name>
</gene>
<dbReference type="SUPFAM" id="SSF51658">
    <property type="entry name" value="Xylose isomerase-like"/>
    <property type="match status" value="1"/>
</dbReference>
<reference evidence="1 2" key="1">
    <citation type="submission" date="2014-02" db="EMBL/GenBank/DDBJ databases">
        <title>The small core and large imbalanced accessory genome model reveals a collaborative survival strategy of Sorangium cellulosum strains in nature.</title>
        <authorList>
            <person name="Han K."/>
            <person name="Peng R."/>
            <person name="Blom J."/>
            <person name="Li Y.-Z."/>
        </authorList>
    </citation>
    <scope>NUCLEOTIDE SEQUENCE [LARGE SCALE GENOMIC DNA]</scope>
    <source>
        <strain evidence="1 2">So0011-07</strain>
    </source>
</reference>
<evidence type="ECO:0000313" key="2">
    <source>
        <dbReference type="Proteomes" id="UP000075635"/>
    </source>
</evidence>
<protein>
    <submittedName>
        <fullName evidence="1">Uncharacterized protein</fullName>
    </submittedName>
</protein>
<dbReference type="Gene3D" id="3.20.20.150">
    <property type="entry name" value="Divalent-metal-dependent TIM barrel enzymes"/>
    <property type="match status" value="1"/>
</dbReference>
<dbReference type="PANTHER" id="PTHR42194">
    <property type="entry name" value="UPF0276 PROTEIN HI_1600"/>
    <property type="match status" value="1"/>
</dbReference>
<dbReference type="PANTHER" id="PTHR42194:SF1">
    <property type="entry name" value="UPF0276 PROTEIN HI_1600"/>
    <property type="match status" value="1"/>
</dbReference>
<dbReference type="Proteomes" id="UP000075635">
    <property type="component" value="Unassembled WGS sequence"/>
</dbReference>
<dbReference type="InterPro" id="IPR036237">
    <property type="entry name" value="Xyl_isomerase-like_sf"/>
</dbReference>
<accession>A0A150QU76</accession>
<dbReference type="AlphaFoldDB" id="A0A150QU76"/>
<sequence length="260" mass="28623">MDDHGFARHVLGALARSHPIVMHGVSLSIGSSDPLDMDYLEGLRALAAWVEPAWISDHLSWTGVAGHNTHDLMPLPLTEEALDHVAERVLRVEDFLGRPLVLENPSTYVEYAASTIPEWEFLGALSERTGCGLLLDVNNVFVSSFNHGFDPERYIEGLPHDRIVQIHIAGPTSFGRYLVDTHDHPVPTPVWRLYRLAEERTGGVPTLLEWDAAIPAYPDLVAELDKARAVLAGELPDVPLSGPVRDDAPWLPGVIHDLAP</sequence>
<dbReference type="Pfam" id="PF05114">
    <property type="entry name" value="MbnB_TglH_ChrH"/>
    <property type="match status" value="1"/>
</dbReference>
<comment type="caution">
    <text evidence="1">The sequence shown here is derived from an EMBL/GenBank/DDBJ whole genome shotgun (WGS) entry which is preliminary data.</text>
</comment>